<dbReference type="SMART" id="SM00209">
    <property type="entry name" value="TSP1"/>
    <property type="match status" value="2"/>
</dbReference>
<reference evidence="3" key="2">
    <citation type="submission" date="2020-11" db="EMBL/GenBank/DDBJ databases">
        <authorList>
            <person name="McCartney M.A."/>
            <person name="Auch B."/>
            <person name="Kono T."/>
            <person name="Mallez S."/>
            <person name="Becker A."/>
            <person name="Gohl D.M."/>
            <person name="Silverstein K.A.T."/>
            <person name="Koren S."/>
            <person name="Bechman K.B."/>
            <person name="Herman A."/>
            <person name="Abrahante J.E."/>
            <person name="Garbe J."/>
        </authorList>
    </citation>
    <scope>NUCLEOTIDE SEQUENCE</scope>
    <source>
        <strain evidence="3">Duluth1</strain>
        <tissue evidence="3">Whole animal</tissue>
    </source>
</reference>
<keyword evidence="2" id="KW-1015">Disulfide bond</keyword>
<accession>A0A9D4NBH6</accession>
<dbReference type="InterPro" id="IPR052065">
    <property type="entry name" value="Compl_asym_regulator"/>
</dbReference>
<name>A0A9D4NBH6_DREPO</name>
<dbReference type="PROSITE" id="PS50092">
    <property type="entry name" value="TSP1"/>
    <property type="match status" value="1"/>
</dbReference>
<dbReference type="InterPro" id="IPR036383">
    <property type="entry name" value="TSP1_rpt_sf"/>
</dbReference>
<keyword evidence="4" id="KW-1185">Reference proteome</keyword>
<dbReference type="EMBL" id="JAIWYP010000001">
    <property type="protein sequence ID" value="KAH3893358.1"/>
    <property type="molecule type" value="Genomic_DNA"/>
</dbReference>
<evidence type="ECO:0000313" key="4">
    <source>
        <dbReference type="Proteomes" id="UP000828390"/>
    </source>
</evidence>
<gene>
    <name evidence="3" type="ORF">DPMN_017505</name>
</gene>
<dbReference type="FunFam" id="2.20.100.10:FF:000002">
    <property type="entry name" value="Unc-5 netrin receptor C"/>
    <property type="match status" value="1"/>
</dbReference>
<reference evidence="3" key="1">
    <citation type="journal article" date="2019" name="bioRxiv">
        <title>The Genome of the Zebra Mussel, Dreissena polymorpha: A Resource for Invasive Species Research.</title>
        <authorList>
            <person name="McCartney M.A."/>
            <person name="Auch B."/>
            <person name="Kono T."/>
            <person name="Mallez S."/>
            <person name="Zhang Y."/>
            <person name="Obille A."/>
            <person name="Becker A."/>
            <person name="Abrahante J.E."/>
            <person name="Garbe J."/>
            <person name="Badalamenti J.P."/>
            <person name="Herman A."/>
            <person name="Mangelson H."/>
            <person name="Liachko I."/>
            <person name="Sullivan S."/>
            <person name="Sone E.D."/>
            <person name="Koren S."/>
            <person name="Silverstein K.A.T."/>
            <person name="Beckman K.B."/>
            <person name="Gohl D.M."/>
        </authorList>
    </citation>
    <scope>NUCLEOTIDE SEQUENCE</scope>
    <source>
        <strain evidence="3">Duluth1</strain>
        <tissue evidence="3">Whole animal</tissue>
    </source>
</reference>
<organism evidence="3 4">
    <name type="scientific">Dreissena polymorpha</name>
    <name type="common">Zebra mussel</name>
    <name type="synonym">Mytilus polymorpha</name>
    <dbReference type="NCBI Taxonomy" id="45954"/>
    <lineage>
        <taxon>Eukaryota</taxon>
        <taxon>Metazoa</taxon>
        <taxon>Spiralia</taxon>
        <taxon>Lophotrochozoa</taxon>
        <taxon>Mollusca</taxon>
        <taxon>Bivalvia</taxon>
        <taxon>Autobranchia</taxon>
        <taxon>Heteroconchia</taxon>
        <taxon>Euheterodonta</taxon>
        <taxon>Imparidentia</taxon>
        <taxon>Neoheterodontei</taxon>
        <taxon>Myida</taxon>
        <taxon>Dreissenoidea</taxon>
        <taxon>Dreissenidae</taxon>
        <taxon>Dreissena</taxon>
    </lineage>
</organism>
<protein>
    <submittedName>
        <fullName evidence="3">Uncharacterized protein</fullName>
    </submittedName>
</protein>
<dbReference type="Proteomes" id="UP000828390">
    <property type="component" value="Unassembled WGS sequence"/>
</dbReference>
<proteinExistence type="predicted"/>
<evidence type="ECO:0000256" key="2">
    <source>
        <dbReference type="ARBA" id="ARBA00023157"/>
    </source>
</evidence>
<comment type="caution">
    <text evidence="3">The sequence shown here is derived from an EMBL/GenBank/DDBJ whole genome shotgun (WGS) entry which is preliminary data.</text>
</comment>
<evidence type="ECO:0000256" key="1">
    <source>
        <dbReference type="ARBA" id="ARBA00022737"/>
    </source>
</evidence>
<dbReference type="Gene3D" id="2.20.100.10">
    <property type="entry name" value="Thrombospondin type-1 (TSP1) repeat"/>
    <property type="match status" value="2"/>
</dbReference>
<keyword evidence="1" id="KW-0677">Repeat</keyword>
<dbReference type="PRINTS" id="PR01705">
    <property type="entry name" value="TSP1REPEAT"/>
</dbReference>
<dbReference type="InterPro" id="IPR000884">
    <property type="entry name" value="TSP1_rpt"/>
</dbReference>
<evidence type="ECO:0000313" key="3">
    <source>
        <dbReference type="EMBL" id="KAH3893358.1"/>
    </source>
</evidence>
<dbReference type="PANTHER" id="PTHR22906">
    <property type="entry name" value="PROPERDIN"/>
    <property type="match status" value="1"/>
</dbReference>
<sequence length="130" mass="13686">MAWGSCFPSTGNGLQTRSGLCDNPQPNNGGRNCQGNYTEQLQCCESDCPVDGGWSDWSTWSDCPADSLVNTTNSRIRTCSKPSPQFGGANCTGDSVETDCCPVNGGFGAWTVWSVCSGNCIEAHTQSASV</sequence>
<dbReference type="Pfam" id="PF00090">
    <property type="entry name" value="TSP_1"/>
    <property type="match status" value="2"/>
</dbReference>
<dbReference type="PANTHER" id="PTHR22906:SF21">
    <property type="entry name" value="SEMA DOMAIN-CONTAINING PROTEIN"/>
    <property type="match status" value="1"/>
</dbReference>
<dbReference type="AlphaFoldDB" id="A0A9D4NBH6"/>
<dbReference type="SUPFAM" id="SSF82895">
    <property type="entry name" value="TSP-1 type 1 repeat"/>
    <property type="match status" value="2"/>
</dbReference>